<keyword evidence="2" id="KW-0808">Transferase</keyword>
<dbReference type="PROSITE" id="PS50014">
    <property type="entry name" value="BROMODOMAIN_2"/>
    <property type="match status" value="1"/>
</dbReference>
<keyword evidence="13" id="KW-0175">Coiled coil</keyword>
<reference evidence="17" key="1">
    <citation type="submission" date="2022-07" db="EMBL/GenBank/DDBJ databases">
        <authorList>
            <person name="Macas J."/>
            <person name="Novak P."/>
            <person name="Neumann P."/>
        </authorList>
    </citation>
    <scope>NUCLEOTIDE SEQUENCE</scope>
</reference>
<dbReference type="PANTHER" id="PTHR47162">
    <property type="entry name" value="OS02G0192300 PROTEIN"/>
    <property type="match status" value="1"/>
</dbReference>
<evidence type="ECO:0000256" key="11">
    <source>
        <dbReference type="PROSITE-ProRule" id="PRU00035"/>
    </source>
</evidence>
<evidence type="ECO:0000256" key="3">
    <source>
        <dbReference type="ARBA" id="ARBA00022723"/>
    </source>
</evidence>
<evidence type="ECO:0000313" key="17">
    <source>
        <dbReference type="EMBL" id="CAH9139984.1"/>
    </source>
</evidence>
<accession>A0AAV0FWA5</accession>
<keyword evidence="5" id="KW-0862">Zinc</keyword>
<feature type="region of interest" description="Disordered" evidence="14">
    <location>
        <begin position="449"/>
        <end position="468"/>
    </location>
</feature>
<comment type="subcellular location">
    <subcellularLocation>
        <location evidence="1">Nucleus</location>
    </subcellularLocation>
</comment>
<feature type="domain" description="Bromo" evidence="15">
    <location>
        <begin position="1101"/>
        <end position="1152"/>
    </location>
</feature>
<keyword evidence="4 12" id="KW-0863">Zinc-finger</keyword>
<dbReference type="Pfam" id="PF00628">
    <property type="entry name" value="PHD"/>
    <property type="match status" value="1"/>
</dbReference>
<dbReference type="InterPro" id="IPR001965">
    <property type="entry name" value="Znf_PHD"/>
</dbReference>
<evidence type="ECO:0000256" key="9">
    <source>
        <dbReference type="ARBA" id="ARBA00023163"/>
    </source>
</evidence>
<dbReference type="Proteomes" id="UP001152523">
    <property type="component" value="Unassembled WGS sequence"/>
</dbReference>
<dbReference type="GO" id="GO:0003677">
    <property type="term" value="F:DNA binding"/>
    <property type="evidence" value="ECO:0007669"/>
    <property type="project" value="UniProtKB-KW"/>
</dbReference>
<dbReference type="SMART" id="SM00297">
    <property type="entry name" value="BROMO"/>
    <property type="match status" value="1"/>
</dbReference>
<keyword evidence="6" id="KW-0805">Transcription regulation</keyword>
<dbReference type="SUPFAM" id="SSF57903">
    <property type="entry name" value="FYVE/PHD zinc finger"/>
    <property type="match status" value="1"/>
</dbReference>
<dbReference type="InterPro" id="IPR003888">
    <property type="entry name" value="FYrich_N"/>
</dbReference>
<dbReference type="InterPro" id="IPR036427">
    <property type="entry name" value="Bromodomain-like_sf"/>
</dbReference>
<dbReference type="SMART" id="SM00249">
    <property type="entry name" value="PHD"/>
    <property type="match status" value="1"/>
</dbReference>
<comment type="caution">
    <text evidence="17">The sequence shown here is derived from an EMBL/GenBank/DDBJ whole genome shotgun (WGS) entry which is preliminary data.</text>
</comment>
<evidence type="ECO:0000259" key="15">
    <source>
        <dbReference type="PROSITE" id="PS50014"/>
    </source>
</evidence>
<protein>
    <recommendedName>
        <fullName evidence="19">Methyl-CpG-binding domain-containing protein 9</fullName>
    </recommendedName>
</protein>
<dbReference type="Gene3D" id="3.30.40.10">
    <property type="entry name" value="Zinc/RING finger domain, C3HC4 (zinc finger)"/>
    <property type="match status" value="1"/>
</dbReference>
<proteinExistence type="predicted"/>
<keyword evidence="7 11" id="KW-0103">Bromodomain</keyword>
<dbReference type="CDD" id="cd15519">
    <property type="entry name" value="PHD1_Lid2p_like"/>
    <property type="match status" value="1"/>
</dbReference>
<evidence type="ECO:0000256" key="14">
    <source>
        <dbReference type="SAM" id="MobiDB-lite"/>
    </source>
</evidence>
<dbReference type="InterPro" id="IPR028941">
    <property type="entry name" value="WHIM2_dom"/>
</dbReference>
<evidence type="ECO:0000256" key="12">
    <source>
        <dbReference type="PROSITE-ProRule" id="PRU00146"/>
    </source>
</evidence>
<dbReference type="GO" id="GO:0048731">
    <property type="term" value="P:system development"/>
    <property type="evidence" value="ECO:0007669"/>
    <property type="project" value="UniProtKB-ARBA"/>
</dbReference>
<dbReference type="PROSITE" id="PS51542">
    <property type="entry name" value="FYRN"/>
    <property type="match status" value="1"/>
</dbReference>
<keyword evidence="10" id="KW-0539">Nucleus</keyword>
<feature type="coiled-coil region" evidence="13">
    <location>
        <begin position="1334"/>
        <end position="1361"/>
    </location>
</feature>
<dbReference type="PANTHER" id="PTHR47162:SF10">
    <property type="entry name" value="METHYL-CPG-BINDING DOMAIN-CONTAINING PROTEIN 9 ISOFORM X1"/>
    <property type="match status" value="1"/>
</dbReference>
<dbReference type="PROSITE" id="PS51543">
    <property type="entry name" value="FYRC"/>
    <property type="match status" value="1"/>
</dbReference>
<feature type="compositionally biased region" description="Polar residues" evidence="14">
    <location>
        <begin position="158"/>
        <end position="170"/>
    </location>
</feature>
<dbReference type="InterPro" id="IPR013083">
    <property type="entry name" value="Znf_RING/FYVE/PHD"/>
</dbReference>
<dbReference type="InterPro" id="IPR028942">
    <property type="entry name" value="WHIM1_dom"/>
</dbReference>
<dbReference type="Pfam" id="PF00439">
    <property type="entry name" value="Bromodomain"/>
    <property type="match status" value="1"/>
</dbReference>
<dbReference type="Pfam" id="PF15613">
    <property type="entry name" value="WSD"/>
    <property type="match status" value="1"/>
</dbReference>
<dbReference type="GO" id="GO:0000785">
    <property type="term" value="C:chromatin"/>
    <property type="evidence" value="ECO:0007669"/>
    <property type="project" value="UniProtKB-ARBA"/>
</dbReference>
<dbReference type="Pfam" id="PF15612">
    <property type="entry name" value="WHIM1"/>
    <property type="match status" value="1"/>
</dbReference>
<dbReference type="EMBL" id="CAMAPF010001022">
    <property type="protein sequence ID" value="CAH9139984.1"/>
    <property type="molecule type" value="Genomic_DNA"/>
</dbReference>
<feature type="compositionally biased region" description="Low complexity" evidence="14">
    <location>
        <begin position="1480"/>
        <end position="1494"/>
    </location>
</feature>
<feature type="compositionally biased region" description="Basic residues" evidence="14">
    <location>
        <begin position="2148"/>
        <end position="2161"/>
    </location>
</feature>
<feature type="region of interest" description="Disordered" evidence="14">
    <location>
        <begin position="1472"/>
        <end position="1494"/>
    </location>
</feature>
<evidence type="ECO:0008006" key="19">
    <source>
        <dbReference type="Google" id="ProtNLM"/>
    </source>
</evidence>
<keyword evidence="9" id="KW-0804">Transcription</keyword>
<evidence type="ECO:0000256" key="10">
    <source>
        <dbReference type="ARBA" id="ARBA00023242"/>
    </source>
</evidence>
<gene>
    <name evidence="17" type="ORF">CEPIT_LOCUS37999</name>
</gene>
<evidence type="ECO:0000256" key="7">
    <source>
        <dbReference type="ARBA" id="ARBA00023117"/>
    </source>
</evidence>
<evidence type="ECO:0000256" key="1">
    <source>
        <dbReference type="ARBA" id="ARBA00004123"/>
    </source>
</evidence>
<evidence type="ECO:0000256" key="6">
    <source>
        <dbReference type="ARBA" id="ARBA00023015"/>
    </source>
</evidence>
<feature type="region of interest" description="Disordered" evidence="14">
    <location>
        <begin position="2107"/>
        <end position="2161"/>
    </location>
</feature>
<evidence type="ECO:0000256" key="4">
    <source>
        <dbReference type="ARBA" id="ARBA00022771"/>
    </source>
</evidence>
<dbReference type="Gene3D" id="1.20.920.10">
    <property type="entry name" value="Bromodomain-like"/>
    <property type="match status" value="1"/>
</dbReference>
<evidence type="ECO:0000256" key="13">
    <source>
        <dbReference type="SAM" id="Coils"/>
    </source>
</evidence>
<keyword evidence="18" id="KW-1185">Reference proteome</keyword>
<keyword evidence="3" id="KW-0479">Metal-binding</keyword>
<dbReference type="InterPro" id="IPR003889">
    <property type="entry name" value="FYrich_C"/>
</dbReference>
<dbReference type="PROSITE" id="PS50016">
    <property type="entry name" value="ZF_PHD_2"/>
    <property type="match status" value="1"/>
</dbReference>
<feature type="region of interest" description="Disordered" evidence="14">
    <location>
        <begin position="150"/>
        <end position="170"/>
    </location>
</feature>
<dbReference type="CDD" id="cd04369">
    <property type="entry name" value="Bromodomain"/>
    <property type="match status" value="1"/>
</dbReference>
<dbReference type="GO" id="GO:0140993">
    <property type="term" value="F:histone modifying activity"/>
    <property type="evidence" value="ECO:0007669"/>
    <property type="project" value="UniProtKB-ARBA"/>
</dbReference>
<evidence type="ECO:0000259" key="16">
    <source>
        <dbReference type="PROSITE" id="PS50016"/>
    </source>
</evidence>
<dbReference type="GO" id="GO:0016740">
    <property type="term" value="F:transferase activity"/>
    <property type="evidence" value="ECO:0007669"/>
    <property type="project" value="UniProtKB-KW"/>
</dbReference>
<evidence type="ECO:0000256" key="8">
    <source>
        <dbReference type="ARBA" id="ARBA00023125"/>
    </source>
</evidence>
<evidence type="ECO:0000256" key="5">
    <source>
        <dbReference type="ARBA" id="ARBA00022833"/>
    </source>
</evidence>
<name>A0AAV0FWA5_9ASTE</name>
<organism evidence="17 18">
    <name type="scientific">Cuscuta epithymum</name>
    <dbReference type="NCBI Taxonomy" id="186058"/>
    <lineage>
        <taxon>Eukaryota</taxon>
        <taxon>Viridiplantae</taxon>
        <taxon>Streptophyta</taxon>
        <taxon>Embryophyta</taxon>
        <taxon>Tracheophyta</taxon>
        <taxon>Spermatophyta</taxon>
        <taxon>Magnoliopsida</taxon>
        <taxon>eudicotyledons</taxon>
        <taxon>Gunneridae</taxon>
        <taxon>Pentapetalae</taxon>
        <taxon>asterids</taxon>
        <taxon>lamiids</taxon>
        <taxon>Solanales</taxon>
        <taxon>Convolvulaceae</taxon>
        <taxon>Cuscuteae</taxon>
        <taxon>Cuscuta</taxon>
        <taxon>Cuscuta subgen. Cuscuta</taxon>
    </lineage>
</organism>
<dbReference type="PROSITE" id="PS01359">
    <property type="entry name" value="ZF_PHD_1"/>
    <property type="match status" value="1"/>
</dbReference>
<dbReference type="InterPro" id="IPR019787">
    <property type="entry name" value="Znf_PHD-finger"/>
</dbReference>
<dbReference type="Gene3D" id="3.30.160.360">
    <property type="match status" value="1"/>
</dbReference>
<feature type="region of interest" description="Disordered" evidence="14">
    <location>
        <begin position="1791"/>
        <end position="1846"/>
    </location>
</feature>
<evidence type="ECO:0000256" key="2">
    <source>
        <dbReference type="ARBA" id="ARBA00022679"/>
    </source>
</evidence>
<dbReference type="SUPFAM" id="SSF47370">
    <property type="entry name" value="Bromodomain"/>
    <property type="match status" value="1"/>
</dbReference>
<feature type="domain" description="PHD-type" evidence="16">
    <location>
        <begin position="1209"/>
        <end position="1259"/>
    </location>
</feature>
<dbReference type="GO" id="GO:0005634">
    <property type="term" value="C:nucleus"/>
    <property type="evidence" value="ECO:0007669"/>
    <property type="project" value="UniProtKB-SubCell"/>
</dbReference>
<dbReference type="InterPro" id="IPR001487">
    <property type="entry name" value="Bromodomain"/>
</dbReference>
<dbReference type="GO" id="GO:0008270">
    <property type="term" value="F:zinc ion binding"/>
    <property type="evidence" value="ECO:0007669"/>
    <property type="project" value="UniProtKB-KW"/>
</dbReference>
<dbReference type="InterPro" id="IPR011011">
    <property type="entry name" value="Znf_FYVE_PHD"/>
</dbReference>
<sequence>MESSSSNRAFPFYIDLNETPLPSPREADHDDDVVILDRPFRAAAAAAAQVQNADSRLVVSRGSEDFSSPRCSMCERRRRDGEKEWTCLGCLIGKRSGSSVGRNAGDGGARGFGESGDVGLIGLDINAPPPRELELEGFVLDLNEDATVGRRHGELGNNGESQTSNSSSHGCTFISSTTYSKFPFKENGIDIQKSSLAARTVARSGLGDRLQQRPLSDVNFNTNDPGSAFGKMFSIGHSDPLKDFHRTATEVYLQSLREYIAERKGTLGGGWNVEFKYYHDRCKTHAVYIGPDGSSFESVADVASHLGLPSVVHSIDVSNGFPLAHEESINMLRTKDASGPAQFKSCYQNSSVPGSSFLENSALQAIQDGFPVQFEDFLLISTGHLDSRASYHSSNQIWPVGYRSSWHDKISGSVFVCDVADGGDSGPKFRVRRYPCGMHSFITSSTVLSRSQSSSSSENDKMEKDGSTISGVVFDDDNVSIQLILEDCSQPAMDNDYDSYTGQREVEDLAVGKLNSILPESLGNKTFEAIDQGDNLGEFHVEGTSLTSVWEMVAQNLVRASHEVYKQKGAVRFCCRHDVFELDAKRLDGLDSLSKFSCLTAPSSFRQAVHNDSEFNQIREMLVKWFEQDRFGLDADFVQEILEQLPGISNCTGYKFLSERKHNSTLQTVGSGFFQSRRESHMQDGGEPDEYFRPSKRLRKLEESEVRAPCPSGKPFMSKLPSYLIGDALQVWDFSLRFSVVLGLEDPFSFRELEDELLSPWLDGMNPFTNQESEMVESGDAAVYGGTVKSSQANGTCSQDSRCTGLVLAKTHSSLLNVLVKDLLMKVAVYVDPNFDVGESKPRRGRKKDADNVATLKKAKLDMSPVNEITWPEIARRYILAVLSMEGNLDSTETACRESGKIFHCLRGDGGTLCGSLMGVAALEADAVLLAEANRKVYGSARIGSDIVSMDRRDPDAAWTNDGEVPEWALALEPVKKLPTNVGARIRKCVNEALDRNPPEWARKTLEHSISKEVYKGNASGPTKRAVVSVLEKLNNEDMQPKPEKTEKVKSVSSLSDVIMKRCQIVLRQAVAADEDKVFCNLLGRTVLTANDNDDEGRLGYPAMVSRPLDFRTIDLRLSAGSYGGSYEAFVDDVREVWNNICTAYGDQSDLIELAGTLSQKFEELYLKEVLSFVEMKDNNCLKSEAEKESDDLGDCVGESSLPKAPWDDGICKVCGMDKDDDNVLLCDTCDSEYHTYCLNPPLVRIPEGNWYCPFCVAKKSVCRGSTYNTQYDSQCRKKKHKKEFTHKLLEALSELAKAMELKEYWELTVQERIFLMKFLCDEALNSPIFRDHIDQCASLYADLQQKLRSLNSELKLLKVRGDFFLANLAKVKNTVPGHGGDTWSNAFTSGVVSDGKLNELIENSKKPLPNCLKDNLEGTCAISVDQLKSTDGVNNLKHQQAVKDKCQLDTSHTQHGKKIASLQDELGQGGSCSNVDFQQESPESSSNSLPSSVQVLPDYNSTDSNSNCVNQSYKAGDVSLSQAFNNQLASLKGEIHSLQDSIALKEAELQDVSVRKEFLGRDSEGRPYWILGRGDSFLQIVAANAGVSSQQGMSHNHHRPHLDSSRQSSIFDWYAQGDNSGIPNFCQWTTYKSDQEIIELMEWLRDDDARERDLKESILQRVGYKSKQSYFVDSLVLKKKDANTPDSSKVSKVSNPNFPVTKAVTVLSKKYGPCKGMDVTEVCNDPGFPVNVPCKDGIYRCLCLEPLWISRPHCFSCHVTFSNSDEREQHASGKCMANSQVHDQVVIKHPSKHKKLTKSEPCQDKSSGCNGIIDQASKSRKPTSIGELESERHSSEPASAEHQLDQSECAFSFEEIKRKFIVQSSLKEDVKKIGLIGSNGVPSFIQSRSTYLDYPVIGVFSTTENEVSTEITALVETCEEKSNSGPCIRDKTHILDNNMSGHADNGTVNNELELGSGRRFTWVSEDNQLSSANVNGQVPGINKSFTVRESAKRPLVGRDLEILSRLKMNLLDIDAALPEEALRASRSHSDKRGYWRAFVKSAATVYEMIQAMITLEDALKTEYLRNDWWYWSSPSAAAKISTLSALALRLYALDSAVLYDKQLPNEEAAEASKPERKSAKAAAPHNSKSSTPIQKMLDSDPAETSKSRTRASKRRKDSGG</sequence>
<dbReference type="InterPro" id="IPR019786">
    <property type="entry name" value="Zinc_finger_PHD-type_CS"/>
</dbReference>
<keyword evidence="8" id="KW-0238">DNA-binding</keyword>
<feature type="coiled-coil region" evidence="13">
    <location>
        <begin position="1522"/>
        <end position="1549"/>
    </location>
</feature>
<evidence type="ECO:0000313" key="18">
    <source>
        <dbReference type="Proteomes" id="UP001152523"/>
    </source>
</evidence>